<dbReference type="GO" id="GO:0009381">
    <property type="term" value="F:excinuclease ABC activity"/>
    <property type="evidence" value="ECO:0007669"/>
    <property type="project" value="UniProtKB-UniRule"/>
</dbReference>
<evidence type="ECO:0000256" key="6">
    <source>
        <dbReference type="ARBA" id="ARBA00023236"/>
    </source>
</evidence>
<dbReference type="SUPFAM" id="SSF47781">
    <property type="entry name" value="RuvA domain 2-like"/>
    <property type="match status" value="1"/>
</dbReference>
<dbReference type="InterPro" id="IPR047296">
    <property type="entry name" value="GIY-YIG_UvrC_Cho"/>
</dbReference>
<keyword evidence="4 7" id="KW-0267">Excision nuclease</keyword>
<keyword evidence="12" id="KW-1185">Reference proteome</keyword>
<evidence type="ECO:0000259" key="9">
    <source>
        <dbReference type="PROSITE" id="PS50164"/>
    </source>
</evidence>
<dbReference type="KEGG" id="hhl:Halha_2135"/>
<dbReference type="GO" id="GO:0003677">
    <property type="term" value="F:DNA binding"/>
    <property type="evidence" value="ECO:0007669"/>
    <property type="project" value="UniProtKB-UniRule"/>
</dbReference>
<dbReference type="FunFam" id="3.30.420.340:FF:000001">
    <property type="entry name" value="UvrABC system protein C"/>
    <property type="match status" value="1"/>
</dbReference>
<dbReference type="PROSITE" id="PS50164">
    <property type="entry name" value="GIY_YIG"/>
    <property type="match status" value="1"/>
</dbReference>
<dbReference type="NCBIfam" id="TIGR00194">
    <property type="entry name" value="uvrC"/>
    <property type="match status" value="1"/>
</dbReference>
<dbReference type="NCBIfam" id="NF001824">
    <property type="entry name" value="PRK00558.1-5"/>
    <property type="match status" value="1"/>
</dbReference>
<dbReference type="InterPro" id="IPR010994">
    <property type="entry name" value="RuvA_2-like"/>
</dbReference>
<dbReference type="InterPro" id="IPR001162">
    <property type="entry name" value="UvrC_RNase_H_dom"/>
</dbReference>
<proteinExistence type="inferred from homology"/>
<dbReference type="InterPro" id="IPR003583">
    <property type="entry name" value="Hlx-hairpin-Hlx_DNA-bd_motif"/>
</dbReference>
<dbReference type="GO" id="GO:0009380">
    <property type="term" value="C:excinuclease repair complex"/>
    <property type="evidence" value="ECO:0007669"/>
    <property type="project" value="InterPro"/>
</dbReference>
<dbReference type="InterPro" id="IPR001943">
    <property type="entry name" value="UVR_dom"/>
</dbReference>
<keyword evidence="5 7" id="KW-0234">DNA repair</keyword>
<dbReference type="Pfam" id="PF02151">
    <property type="entry name" value="UVR"/>
    <property type="match status" value="1"/>
</dbReference>
<evidence type="ECO:0000256" key="3">
    <source>
        <dbReference type="ARBA" id="ARBA00022769"/>
    </source>
</evidence>
<dbReference type="PROSITE" id="PS50151">
    <property type="entry name" value="UVR"/>
    <property type="match status" value="1"/>
</dbReference>
<dbReference type="EMBL" id="CP003359">
    <property type="protein sequence ID" value="AGB42018.1"/>
    <property type="molecule type" value="Genomic_DNA"/>
</dbReference>
<dbReference type="PATRIC" id="fig|748449.3.peg.2049"/>
<dbReference type="Gene3D" id="3.30.420.340">
    <property type="entry name" value="UvrC, RNAse H endonuclease domain"/>
    <property type="match status" value="1"/>
</dbReference>
<dbReference type="eggNOG" id="COG0322">
    <property type="taxonomic scope" value="Bacteria"/>
</dbReference>
<dbReference type="Proteomes" id="UP000010880">
    <property type="component" value="Chromosome"/>
</dbReference>
<reference evidence="12" key="1">
    <citation type="submission" date="2012-02" db="EMBL/GenBank/DDBJ databases">
        <title>The complete genome of Halobacteroides halobius DSM 5150.</title>
        <authorList>
            <person name="Lucas S."/>
            <person name="Copeland A."/>
            <person name="Lapidus A."/>
            <person name="Glavina del Rio T."/>
            <person name="Dalin E."/>
            <person name="Tice H."/>
            <person name="Bruce D."/>
            <person name="Goodwin L."/>
            <person name="Pitluck S."/>
            <person name="Peters L."/>
            <person name="Mikhailova N."/>
            <person name="Gu W."/>
            <person name="Kyrpides N."/>
            <person name="Mavromatis K."/>
            <person name="Ivanova N."/>
            <person name="Brettin T."/>
            <person name="Detter J.C."/>
            <person name="Han C."/>
            <person name="Larimer F."/>
            <person name="Land M."/>
            <person name="Hauser L."/>
            <person name="Markowitz V."/>
            <person name="Cheng J.-F."/>
            <person name="Hugenholtz P."/>
            <person name="Woyke T."/>
            <person name="Wu D."/>
            <person name="Tindall B."/>
            <person name="Pomrenke H."/>
            <person name="Brambilla E."/>
            <person name="Klenk H.-P."/>
            <person name="Eisen J.A."/>
        </authorList>
    </citation>
    <scope>NUCLEOTIDE SEQUENCE [LARGE SCALE GENOMIC DNA]</scope>
    <source>
        <strain evidence="12">ATCC 35273 / DSM 5150 / MD-1</strain>
    </source>
</reference>
<dbReference type="PROSITE" id="PS50165">
    <property type="entry name" value="UVRC"/>
    <property type="match status" value="1"/>
</dbReference>
<dbReference type="Pfam" id="PF14520">
    <property type="entry name" value="HHH_5"/>
    <property type="match status" value="1"/>
</dbReference>
<evidence type="ECO:0000259" key="8">
    <source>
        <dbReference type="PROSITE" id="PS50151"/>
    </source>
</evidence>
<name>L0KD53_HALHC</name>
<evidence type="ECO:0000256" key="2">
    <source>
        <dbReference type="ARBA" id="ARBA00022763"/>
    </source>
</evidence>
<evidence type="ECO:0000256" key="4">
    <source>
        <dbReference type="ARBA" id="ARBA00022881"/>
    </source>
</evidence>
<dbReference type="InterPro" id="IPR036876">
    <property type="entry name" value="UVR_dom_sf"/>
</dbReference>
<protein>
    <recommendedName>
        <fullName evidence="7">UvrABC system protein C</fullName>
        <shortName evidence="7">Protein UvrC</shortName>
    </recommendedName>
    <alternativeName>
        <fullName evidence="7">Excinuclease ABC subunit C</fullName>
    </alternativeName>
</protein>
<keyword evidence="1 7" id="KW-0963">Cytoplasm</keyword>
<dbReference type="AlphaFoldDB" id="L0KD53"/>
<dbReference type="SUPFAM" id="SSF82771">
    <property type="entry name" value="GIY-YIG endonuclease"/>
    <property type="match status" value="1"/>
</dbReference>
<dbReference type="Pfam" id="PF01541">
    <property type="entry name" value="GIY-YIG"/>
    <property type="match status" value="1"/>
</dbReference>
<dbReference type="PANTHER" id="PTHR30562">
    <property type="entry name" value="UVRC/OXIDOREDUCTASE"/>
    <property type="match status" value="1"/>
</dbReference>
<feature type="domain" description="GIY-YIG" evidence="9">
    <location>
        <begin position="12"/>
        <end position="91"/>
    </location>
</feature>
<keyword evidence="6 7" id="KW-0742">SOS response</keyword>
<evidence type="ECO:0000256" key="5">
    <source>
        <dbReference type="ARBA" id="ARBA00023204"/>
    </source>
</evidence>
<keyword evidence="3 7" id="KW-0228">DNA excision</keyword>
<dbReference type="OrthoDB" id="9804933at2"/>
<comment type="similarity">
    <text evidence="7">Belongs to the UvrC family.</text>
</comment>
<dbReference type="InterPro" id="IPR050066">
    <property type="entry name" value="UvrABC_protein_C"/>
</dbReference>
<evidence type="ECO:0000256" key="7">
    <source>
        <dbReference type="HAMAP-Rule" id="MF_00203"/>
    </source>
</evidence>
<dbReference type="InterPro" id="IPR035901">
    <property type="entry name" value="GIY-YIG_endonuc_sf"/>
</dbReference>
<dbReference type="SMART" id="SM00278">
    <property type="entry name" value="HhH1"/>
    <property type="match status" value="2"/>
</dbReference>
<dbReference type="GO" id="GO:0009432">
    <property type="term" value="P:SOS response"/>
    <property type="evidence" value="ECO:0007669"/>
    <property type="project" value="UniProtKB-UniRule"/>
</dbReference>
<evidence type="ECO:0000256" key="1">
    <source>
        <dbReference type="ARBA" id="ARBA00022490"/>
    </source>
</evidence>
<dbReference type="Gene3D" id="3.40.1440.10">
    <property type="entry name" value="GIY-YIG endonuclease"/>
    <property type="match status" value="1"/>
</dbReference>
<evidence type="ECO:0000313" key="12">
    <source>
        <dbReference type="Proteomes" id="UP000010880"/>
    </source>
</evidence>
<dbReference type="GO" id="GO:0005737">
    <property type="term" value="C:cytoplasm"/>
    <property type="evidence" value="ECO:0007669"/>
    <property type="project" value="UniProtKB-SubCell"/>
</dbReference>
<dbReference type="FunFam" id="3.40.1440.10:FF:000001">
    <property type="entry name" value="UvrABC system protein C"/>
    <property type="match status" value="1"/>
</dbReference>
<dbReference type="InterPro" id="IPR038476">
    <property type="entry name" value="UvrC_RNase_H_dom_sf"/>
</dbReference>
<gene>
    <name evidence="7" type="primary">uvrC</name>
    <name evidence="11" type="ordered locus">Halha_2135</name>
</gene>
<dbReference type="Pfam" id="PF08459">
    <property type="entry name" value="UvrC_RNaseH_dom"/>
    <property type="match status" value="1"/>
</dbReference>
<dbReference type="RefSeq" id="WP_015327732.1">
    <property type="nucleotide sequence ID" value="NC_019978.1"/>
</dbReference>
<dbReference type="GO" id="GO:0006289">
    <property type="term" value="P:nucleotide-excision repair"/>
    <property type="evidence" value="ECO:0007669"/>
    <property type="project" value="UniProtKB-UniRule"/>
</dbReference>
<feature type="domain" description="UVR" evidence="8">
    <location>
        <begin position="201"/>
        <end position="236"/>
    </location>
</feature>
<keyword evidence="2 7" id="KW-0227">DNA damage</keyword>
<accession>L0KD53</accession>
<evidence type="ECO:0000259" key="10">
    <source>
        <dbReference type="PROSITE" id="PS50165"/>
    </source>
</evidence>
<dbReference type="Gene3D" id="1.10.150.20">
    <property type="entry name" value="5' to 3' exonuclease, C-terminal subdomain"/>
    <property type="match status" value="1"/>
</dbReference>
<comment type="subcellular location">
    <subcellularLocation>
        <location evidence="7">Cytoplasm</location>
    </subcellularLocation>
</comment>
<dbReference type="SUPFAM" id="SSF46600">
    <property type="entry name" value="C-terminal UvrC-binding domain of UvrB"/>
    <property type="match status" value="1"/>
</dbReference>
<dbReference type="Pfam" id="PF22920">
    <property type="entry name" value="UvrC_RNaseH"/>
    <property type="match status" value="1"/>
</dbReference>
<dbReference type="InterPro" id="IPR004791">
    <property type="entry name" value="UvrC"/>
</dbReference>
<dbReference type="STRING" id="748449.Halha_2135"/>
<evidence type="ECO:0000313" key="11">
    <source>
        <dbReference type="EMBL" id="AGB42018.1"/>
    </source>
</evidence>
<dbReference type="SMART" id="SM00465">
    <property type="entry name" value="GIYc"/>
    <property type="match status" value="1"/>
</dbReference>
<dbReference type="InterPro" id="IPR000305">
    <property type="entry name" value="GIY-YIG_endonuc"/>
</dbReference>
<dbReference type="HAMAP" id="MF_00203">
    <property type="entry name" value="UvrC"/>
    <property type="match status" value="1"/>
</dbReference>
<dbReference type="Gene3D" id="4.10.860.10">
    <property type="entry name" value="UVR domain"/>
    <property type="match status" value="1"/>
</dbReference>
<dbReference type="PANTHER" id="PTHR30562:SF1">
    <property type="entry name" value="UVRABC SYSTEM PROTEIN C"/>
    <property type="match status" value="1"/>
</dbReference>
<comment type="subunit">
    <text evidence="7">Interacts with UvrB in an incision complex.</text>
</comment>
<feature type="domain" description="UvrC family homology region profile" evidence="10">
    <location>
        <begin position="252"/>
        <end position="478"/>
    </location>
</feature>
<dbReference type="HOGENOM" id="CLU_014841_3_2_9"/>
<organism evidence="11 12">
    <name type="scientific">Halobacteroides halobius (strain ATCC 35273 / DSM 5150 / MD-1)</name>
    <dbReference type="NCBI Taxonomy" id="748449"/>
    <lineage>
        <taxon>Bacteria</taxon>
        <taxon>Bacillati</taxon>
        <taxon>Bacillota</taxon>
        <taxon>Clostridia</taxon>
        <taxon>Halanaerobiales</taxon>
        <taxon>Halobacteroidaceae</taxon>
        <taxon>Halobacteroides</taxon>
    </lineage>
</organism>
<sequence>MKLKQKVKNLPHEPGVYLMKGQRGQVIYVGKAKSLRNRVGSYFQDTKHQRFKTTVLVKRIADLDYIITDTEMEALILENNLIKKYNPKFNIQLKDDKTYPYIKVTVTTKYPRVYKTRVVKQDGARYFGPYTDPKAVNDMLDLIHDLFPLRTCKQDLTKEQGRACLNYHIDKCLGPCIEEINPQEYQKMIEQVLMILEGKEANLKQDLEAQMEVAAESLDFERAAQLRDQSKAIDKITQKQKVVTKDLVDRDIVALAQEEELICLQLLIVRNGRLIGKEDFIFTEVQDKQETLTSFLQQYYDTVYYIPEEILIDTKLEDQSLIAKWLSNEQESKVGIKLPKQGAKKELVEMAYRNARHNLKEHKLQTTLHSSHIGRGVKELKEELNLATAPYRIEGFDISTIQGQATVASLVVFENGVPKKSDYRRFKMKTLEGQDDFGAMQEVVERRYSRLIEKEKKFPDLILIDGGKGQLNAAVNILEKLNKSGQPIISLAKKKEEIFLPNREESILLPRKSDALYLVQRVRDEAHRFAVNYHRKLRSRRLTHSMLDDIPGVGTKKRQALLQHFGSLGKIKQASKEELVEVAGIGPQLAQQIKEYMKLNLRP</sequence>
<dbReference type="CDD" id="cd10434">
    <property type="entry name" value="GIY-YIG_UvrC_Cho"/>
    <property type="match status" value="1"/>
</dbReference>
<comment type="function">
    <text evidence="7">The UvrABC repair system catalyzes the recognition and processing of DNA lesions. UvrC both incises the 5' and 3' sides of the lesion. The N-terminal half is responsible for the 3' incision and the C-terminal half is responsible for the 5' incision.</text>
</comment>